<dbReference type="GO" id="GO:0044550">
    <property type="term" value="P:secondary metabolite biosynthetic process"/>
    <property type="evidence" value="ECO:0007669"/>
    <property type="project" value="UniProtKB-ARBA"/>
</dbReference>
<dbReference type="Gene3D" id="3.40.50.12780">
    <property type="entry name" value="N-terminal domain of ligase-like"/>
    <property type="match status" value="2"/>
</dbReference>
<sequence length="2148" mass="244533">MNQVLPLTINQREIYIEQMMWPEGTHLNIGATVTVHGAFNIEVFNEAMNRVICYHPGLRTRIYELEGNPLQTIALHKDTRVKLVDFSTYENSEEQAEDYINKQFIQPFHFGKDACLVDFQLIRTSSQKHIIFAKYHHTITDGWGTAIFFREVIVTYNQILKDGVATQTQKDWSLVEYLQQESEYLKSDNFQRDRDYWIKRLQGLSPKLFSQIQPQKLIGQRQSIYISRQTYDRVSSLCLAIQSNIFHFILSILTICLSNRYEKKDLVVGLSLLNRNKKNFKDAINLFVSTIPFRLKIDDNETLHQFLDNIRALLRQDYRHQRFPLAEMKRLTGLHPNSKEHFFEVYLSYEKHDYNENFANTQTNCVPLYSDQQRLPLIVYIREYKEDTDIKIDFDYNLSYLDYQVVTEILSNFQNLFNQAIENLEQTISSLLVKLPQTNHSIILQPQISLTPVLSETLISAFDRIACQYPENIAVQFNKTTLTYTELNRKANCLANYLISQGVKQGLRVGICLERSENIVVAILAILKTGAAYVPIEPDSPTARLQLILQDSGISALICEEAHVSQFAQQQILAFTLNSIANELTETPDISPQVLLKPEFPAYVIYTSGTTGTPKGCVVTHGNVIRLMRSTEHWFGFNNKDIWTLFHSFAFDFSVWELWGALLYGGKVIIVPFWLSRATETFREFLTTEKVTVLNQTPSAFYQLIRADEASGGQLALRYVIFGGEALDLSSLHPWLERYGDRSPRLINMYGITETTVHLTYHPISHQDLTRVVPIIGREIPDLCIYLLNEKQEPVAEGLPGEIYVAGAGVSYGYLNRPSLTAERYLPNPFGEGRLYRSGDLGRRMPNGELEYLGRIDQQVKIRGFRIELGEIKAALTSHFQVREALILTDEWEGEKRLVAYYVPGESNPTAYQLRQYLKTKLPEYMIPAAYVSLETFPLNINGKIDTKALPAPDWNSLREEEKYVAARNVDEECLSAIFAETLGIKKVGIDDNFFDIGGDSILALQVVAKAKKAGFALSTRELYESTTVRQLATKKAAVTVTNSKDVLVADLLSVEDRKNLPEEAEDAYPLSSLQAGMVYHTERHPTSAIFHQIFTFDLVMKYSEIAWEKAITDICQAHPGLRTSFHWIGYTTPIQIVHREVERPLTVVDLRHFPGNAHQQVAEWIETEKNRPFDITKPPLFRFQIHRLSDTELSFSFSFHHGILDGWSVATLLTQLLQRYVLYLEAGEMGTVPGLQVPQMSYKDFIVQEQQAIASPEQQEFWQQHLNHLEITTLPRLPLVNTGNLAQRQLKRLSITIDQEVTDSLRKLSKRVGVPLKTSLLAVHLRVLSFLTGQKEVVSGNVINSRPETLDSKNLLGLFVNTVPFRISLSDGSWLELIQDVFRAEKEIFGYQSFPLVEMQRLIKKRPLFEVGFNYVHFHVYEGLLNLPQIQVQNVEIFEETDFPFLVEFCLVPGSTALQLNLIYDTQQFDTLQIQQYSKYYQAALNDISAYPQALYGRRSLITAQEQQHLLELASSNTASIKTTETLVSAFERVAAKYANKIAITWQETTLTFAELEIHANRLAHYLQKQGVARERLVGLCLERSPQMVIAILAILKAGGAYVPIDPSYPKERIEFLLQDSGIIMLLTQKEVVLQLSGCQTPIIILEDIERDLLASSTESLAVQILPENPAYIIYTSGSTGKPKGCIVTHANVMRLFKATESWFGFNSEDVWTLFHSYAFDFSVWEIWGGLLYGGRVVIVPYWISRSPQDFLQLVQQQEVTVLNQTPSAFKQLIQAATDKKPEKLYLRYIIFGGEALELASLQPWIELYGCQQPKLINMYGITETTVHATYKKLTEEDKLVSKGSAIGQSIPDLNIYILDENLEPMPIGIPGEIYIGGAGVTRGYLSQPRLTAERFVPNPFAQTPGCRLYRSGDLGRRLPNREVEYIGRADQQVKIRGFRIELEEITAALKTHPQVKEAVATAQPSANGHHQLVAYFISDTKEDLRTTLPQFLKSKLPDYMIPSAFVPLKVMPLTVNGKLDQNALPEVDWNWTNPYLAPSNDQEATICSLMASLLKIERVGASDDFFEIGGDSLLITQLAMRLRQTYQTEFSLPQLFTHRTPQAIARLLPTSATGQKTTTNIPKAERQRRFIHLSDDGLFQKGDSKP</sequence>
<dbReference type="RefSeq" id="WP_083617265.1">
    <property type="nucleotide sequence ID" value="NZ_LR734829.1"/>
</dbReference>
<dbReference type="Gene3D" id="1.10.1200.10">
    <property type="entry name" value="ACP-like"/>
    <property type="match status" value="1"/>
</dbReference>
<evidence type="ECO:0000256" key="3">
    <source>
        <dbReference type="ARBA" id="ARBA00022450"/>
    </source>
</evidence>
<dbReference type="FunFam" id="3.40.50.980:FF:000002">
    <property type="entry name" value="Enterobactin synthetase component F"/>
    <property type="match status" value="2"/>
</dbReference>
<organism evidence="6">
    <name type="scientific">Planktothrix serta PCC 8927</name>
    <dbReference type="NCBI Taxonomy" id="671068"/>
    <lineage>
        <taxon>Bacteria</taxon>
        <taxon>Bacillati</taxon>
        <taxon>Cyanobacteriota</taxon>
        <taxon>Cyanophyceae</taxon>
        <taxon>Oscillatoriophycideae</taxon>
        <taxon>Oscillatoriales</taxon>
        <taxon>Microcoleaceae</taxon>
        <taxon>Planktothrix</taxon>
    </lineage>
</organism>
<dbReference type="InterPro" id="IPR020845">
    <property type="entry name" value="AMP-binding_CS"/>
</dbReference>
<dbReference type="NCBIfam" id="NF003417">
    <property type="entry name" value="PRK04813.1"/>
    <property type="match status" value="2"/>
</dbReference>
<name>A0A1J1JQW9_9CYAN</name>
<dbReference type="EMBL" id="LT546031">
    <property type="protein sequence ID" value="CZT62792.1"/>
    <property type="molecule type" value="Genomic_DNA"/>
</dbReference>
<dbReference type="OrthoDB" id="9778383at2"/>
<dbReference type="Gene3D" id="3.30.559.30">
    <property type="entry name" value="Nonribosomal peptide synthetase, condensation domain"/>
    <property type="match status" value="2"/>
</dbReference>
<dbReference type="EMBL" id="CZCU02000013">
    <property type="protein sequence ID" value="VXD10565.1"/>
    <property type="molecule type" value="Genomic_DNA"/>
</dbReference>
<dbReference type="PROSITE" id="PS50075">
    <property type="entry name" value="CARRIER"/>
    <property type="match status" value="2"/>
</dbReference>
<dbReference type="GO" id="GO:0031177">
    <property type="term" value="F:phosphopantetheine binding"/>
    <property type="evidence" value="ECO:0007669"/>
    <property type="project" value="InterPro"/>
</dbReference>
<dbReference type="InterPro" id="IPR045851">
    <property type="entry name" value="AMP-bd_C_sf"/>
</dbReference>
<evidence type="ECO:0000313" key="8">
    <source>
        <dbReference type="Proteomes" id="UP000184550"/>
    </source>
</evidence>
<dbReference type="GO" id="GO:0005829">
    <property type="term" value="C:cytosol"/>
    <property type="evidence" value="ECO:0007669"/>
    <property type="project" value="TreeGrafter"/>
</dbReference>
<dbReference type="Pfam" id="PF13193">
    <property type="entry name" value="AMP-binding_C"/>
    <property type="match status" value="2"/>
</dbReference>
<dbReference type="SMART" id="SM00823">
    <property type="entry name" value="PKS_PP"/>
    <property type="match status" value="2"/>
</dbReference>
<dbReference type="GO" id="GO:0043041">
    <property type="term" value="P:amino acid activation for nonribosomal peptide biosynthetic process"/>
    <property type="evidence" value="ECO:0007669"/>
    <property type="project" value="TreeGrafter"/>
</dbReference>
<protein>
    <submittedName>
        <fullName evidence="6">Non-ribosomal peptide synthase involved in Hassallidin biosynthesis</fullName>
    </submittedName>
</protein>
<dbReference type="PANTHER" id="PTHR45527:SF14">
    <property type="entry name" value="PLIPASTATIN SYNTHASE SUBUNIT B"/>
    <property type="match status" value="1"/>
</dbReference>
<reference evidence="7 8" key="3">
    <citation type="submission" date="2019-10" db="EMBL/GenBank/DDBJ databases">
        <authorList>
            <consortium name="Genoscope - CEA"/>
            <person name="William W."/>
        </authorList>
    </citation>
    <scope>NUCLEOTIDE SEQUENCE [LARGE SCALE GENOMIC DNA]</scope>
    <source>
        <strain evidence="7">BBR_PRJEB10992</strain>
    </source>
</reference>
<dbReference type="Gene3D" id="3.40.50.1820">
    <property type="entry name" value="alpha/beta hydrolase"/>
    <property type="match status" value="1"/>
</dbReference>
<dbReference type="GO" id="GO:0003824">
    <property type="term" value="F:catalytic activity"/>
    <property type="evidence" value="ECO:0007669"/>
    <property type="project" value="InterPro"/>
</dbReference>
<evidence type="ECO:0000313" key="7">
    <source>
        <dbReference type="EMBL" id="VXD10565.1"/>
    </source>
</evidence>
<dbReference type="SUPFAM" id="SSF47336">
    <property type="entry name" value="ACP-like"/>
    <property type="match status" value="2"/>
</dbReference>
<evidence type="ECO:0000256" key="1">
    <source>
        <dbReference type="ARBA" id="ARBA00001957"/>
    </source>
</evidence>
<feature type="domain" description="Carrier" evidence="5">
    <location>
        <begin position="966"/>
        <end position="1040"/>
    </location>
</feature>
<reference evidence="6" key="2">
    <citation type="submission" date="2017-05" db="EMBL/GenBank/DDBJ databases">
        <title>Hassallidin in the filamentous cyanobacterium Planktothrix serta PCC 8927.</title>
        <authorList>
            <person name="Gugger M."/>
            <person name="Pancrace C."/>
        </authorList>
    </citation>
    <scope>NUCLEOTIDE SEQUENCE</scope>
    <source>
        <strain evidence="6">PCC 8927</strain>
    </source>
</reference>
<dbReference type="FunFam" id="1.10.1200.10:FF:000005">
    <property type="entry name" value="Nonribosomal peptide synthetase 1"/>
    <property type="match status" value="1"/>
</dbReference>
<evidence type="ECO:0000256" key="4">
    <source>
        <dbReference type="ARBA" id="ARBA00022553"/>
    </source>
</evidence>
<dbReference type="NCBIfam" id="TIGR01733">
    <property type="entry name" value="AA-adenyl-dom"/>
    <property type="match status" value="2"/>
</dbReference>
<evidence type="ECO:0000313" key="6">
    <source>
        <dbReference type="EMBL" id="CZT62792.1"/>
    </source>
</evidence>
<dbReference type="FunFam" id="3.40.50.980:FF:000001">
    <property type="entry name" value="Non-ribosomal peptide synthetase"/>
    <property type="match status" value="2"/>
</dbReference>
<reference evidence="6" key="1">
    <citation type="submission" date="2016-03" db="EMBL/GenBank/DDBJ databases">
        <authorList>
            <person name="Ploux O."/>
        </authorList>
    </citation>
    <scope>NUCLEOTIDE SEQUENCE</scope>
    <source>
        <strain evidence="6">PCC 8927</strain>
    </source>
</reference>
<proteinExistence type="inferred from homology"/>
<dbReference type="InterPro" id="IPR025110">
    <property type="entry name" value="AMP-bd_C"/>
</dbReference>
<dbReference type="InterPro" id="IPR023213">
    <property type="entry name" value="CAT-like_dom_sf"/>
</dbReference>
<dbReference type="InterPro" id="IPR036736">
    <property type="entry name" value="ACP-like_sf"/>
</dbReference>
<dbReference type="PROSITE" id="PS00012">
    <property type="entry name" value="PHOSPHOPANTETHEINE"/>
    <property type="match status" value="2"/>
</dbReference>
<comment type="cofactor">
    <cofactor evidence="1">
        <name>pantetheine 4'-phosphate</name>
        <dbReference type="ChEBI" id="CHEBI:47942"/>
    </cofactor>
</comment>
<comment type="similarity">
    <text evidence="2">Belongs to the ATP-dependent AMP-binding enzyme family.</text>
</comment>
<dbReference type="InterPro" id="IPR009081">
    <property type="entry name" value="PP-bd_ACP"/>
</dbReference>
<evidence type="ECO:0000256" key="2">
    <source>
        <dbReference type="ARBA" id="ARBA00006432"/>
    </source>
</evidence>
<dbReference type="InterPro" id="IPR006162">
    <property type="entry name" value="Ppantetheine_attach_site"/>
</dbReference>
<dbReference type="InterPro" id="IPR029058">
    <property type="entry name" value="AB_hydrolase_fold"/>
</dbReference>
<dbReference type="SUPFAM" id="SSF52777">
    <property type="entry name" value="CoA-dependent acyltransferases"/>
    <property type="match status" value="4"/>
</dbReference>
<dbReference type="CDD" id="cd17643">
    <property type="entry name" value="A_NRPS_Cytc1-like"/>
    <property type="match status" value="2"/>
</dbReference>
<dbReference type="InterPro" id="IPR042099">
    <property type="entry name" value="ANL_N_sf"/>
</dbReference>
<dbReference type="PROSITE" id="PS00455">
    <property type="entry name" value="AMP_BINDING"/>
    <property type="match status" value="2"/>
</dbReference>
<dbReference type="Gene3D" id="3.30.300.30">
    <property type="match status" value="2"/>
</dbReference>
<dbReference type="Gene3D" id="3.30.559.10">
    <property type="entry name" value="Chloramphenicol acetyltransferase-like domain"/>
    <property type="match status" value="2"/>
</dbReference>
<dbReference type="GO" id="GO:0008610">
    <property type="term" value="P:lipid biosynthetic process"/>
    <property type="evidence" value="ECO:0007669"/>
    <property type="project" value="UniProtKB-ARBA"/>
</dbReference>
<evidence type="ECO:0000259" key="5">
    <source>
        <dbReference type="PROSITE" id="PS50075"/>
    </source>
</evidence>
<dbReference type="SUPFAM" id="SSF56801">
    <property type="entry name" value="Acetyl-CoA synthetase-like"/>
    <property type="match status" value="2"/>
</dbReference>
<dbReference type="Proteomes" id="UP000184550">
    <property type="component" value="Unassembled WGS sequence"/>
</dbReference>
<dbReference type="FunFam" id="3.40.50.12780:FF:000012">
    <property type="entry name" value="Non-ribosomal peptide synthetase"/>
    <property type="match status" value="2"/>
</dbReference>
<dbReference type="Pfam" id="PF00501">
    <property type="entry name" value="AMP-binding"/>
    <property type="match status" value="2"/>
</dbReference>
<feature type="domain" description="Carrier" evidence="5">
    <location>
        <begin position="2039"/>
        <end position="2114"/>
    </location>
</feature>
<dbReference type="PANTHER" id="PTHR45527">
    <property type="entry name" value="NONRIBOSOMAL PEPTIDE SYNTHETASE"/>
    <property type="match status" value="1"/>
</dbReference>
<dbReference type="InterPro" id="IPR010071">
    <property type="entry name" value="AA_adenyl_dom"/>
</dbReference>
<keyword evidence="8" id="KW-1185">Reference proteome</keyword>
<keyword evidence="3" id="KW-0596">Phosphopantetheine</keyword>
<dbReference type="FunFam" id="3.30.300.30:FF:000010">
    <property type="entry name" value="Enterobactin synthetase component F"/>
    <property type="match status" value="2"/>
</dbReference>
<dbReference type="Pfam" id="PF00668">
    <property type="entry name" value="Condensation"/>
    <property type="match status" value="2"/>
</dbReference>
<dbReference type="Pfam" id="PF00550">
    <property type="entry name" value="PP-binding"/>
    <property type="match status" value="2"/>
</dbReference>
<dbReference type="InterPro" id="IPR000873">
    <property type="entry name" value="AMP-dep_synth/lig_dom"/>
</dbReference>
<gene>
    <name evidence="6" type="primary">hasV</name>
    <name evidence="6" type="ORF">PL8927_110045</name>
</gene>
<dbReference type="InterPro" id="IPR001242">
    <property type="entry name" value="Condensation_dom"/>
</dbReference>
<accession>A0A1J1JQW9</accession>
<dbReference type="InterPro" id="IPR020806">
    <property type="entry name" value="PKS_PP-bd"/>
</dbReference>
<keyword evidence="4" id="KW-0597">Phosphoprotein</keyword>